<keyword evidence="12" id="KW-0175">Coiled coil</keyword>
<dbReference type="Gene3D" id="1.10.287.130">
    <property type="match status" value="1"/>
</dbReference>
<feature type="domain" description="Histidine kinase" evidence="14">
    <location>
        <begin position="276"/>
        <end position="507"/>
    </location>
</feature>
<dbReference type="AlphaFoldDB" id="A0AA96RKL0"/>
<dbReference type="Gene3D" id="3.30.565.10">
    <property type="entry name" value="Histidine kinase-like ATPase, C-terminal domain"/>
    <property type="match status" value="1"/>
</dbReference>
<dbReference type="Pfam" id="PF02518">
    <property type="entry name" value="HATPase_c"/>
    <property type="match status" value="1"/>
</dbReference>
<keyword evidence="8" id="KW-0418">Kinase</keyword>
<dbReference type="GO" id="GO:0005524">
    <property type="term" value="F:ATP binding"/>
    <property type="evidence" value="ECO:0007669"/>
    <property type="project" value="UniProtKB-KW"/>
</dbReference>
<keyword evidence="6" id="KW-0808">Transferase</keyword>
<protein>
    <recommendedName>
        <fullName evidence="3">histidine kinase</fullName>
        <ecNumber evidence="3">2.7.13.3</ecNumber>
    </recommendedName>
</protein>
<evidence type="ECO:0000256" key="4">
    <source>
        <dbReference type="ARBA" id="ARBA00022475"/>
    </source>
</evidence>
<evidence type="ECO:0000256" key="8">
    <source>
        <dbReference type="ARBA" id="ARBA00022777"/>
    </source>
</evidence>
<keyword evidence="9 16" id="KW-0067">ATP-binding</keyword>
<evidence type="ECO:0000256" key="11">
    <source>
        <dbReference type="ARBA" id="ARBA00023136"/>
    </source>
</evidence>
<dbReference type="InterPro" id="IPR003661">
    <property type="entry name" value="HisK_dim/P_dom"/>
</dbReference>
<dbReference type="Gene3D" id="6.10.340.10">
    <property type="match status" value="1"/>
</dbReference>
<dbReference type="CDD" id="cd00082">
    <property type="entry name" value="HisKA"/>
    <property type="match status" value="1"/>
</dbReference>
<evidence type="ECO:0000313" key="17">
    <source>
        <dbReference type="Proteomes" id="UP001304650"/>
    </source>
</evidence>
<dbReference type="SMART" id="SM00304">
    <property type="entry name" value="HAMP"/>
    <property type="match status" value="1"/>
</dbReference>
<keyword evidence="5" id="KW-0597">Phosphoprotein</keyword>
<feature type="transmembrane region" description="Helical" evidence="13">
    <location>
        <begin position="12"/>
        <end position="32"/>
    </location>
</feature>
<evidence type="ECO:0000256" key="2">
    <source>
        <dbReference type="ARBA" id="ARBA00004651"/>
    </source>
</evidence>
<dbReference type="KEGG" id="proo:MJB10_13595"/>
<evidence type="ECO:0000256" key="7">
    <source>
        <dbReference type="ARBA" id="ARBA00022741"/>
    </source>
</evidence>
<reference evidence="16" key="1">
    <citation type="submission" date="2022-02" db="EMBL/GenBank/DDBJ databases">
        <title>Paenibacillus sp. MBLB1832 Whole Genome Shotgun Sequencing.</title>
        <authorList>
            <person name="Hwang C.Y."/>
            <person name="Cho E.-S."/>
            <person name="Seo M.-J."/>
        </authorList>
    </citation>
    <scope>NUCLEOTIDE SEQUENCE</scope>
    <source>
        <strain evidence="16">MBLB1832</strain>
    </source>
</reference>
<dbReference type="InterPro" id="IPR003660">
    <property type="entry name" value="HAMP_dom"/>
</dbReference>
<dbReference type="PROSITE" id="PS50885">
    <property type="entry name" value="HAMP"/>
    <property type="match status" value="1"/>
</dbReference>
<evidence type="ECO:0000256" key="12">
    <source>
        <dbReference type="SAM" id="Coils"/>
    </source>
</evidence>
<dbReference type="EMBL" id="CP130319">
    <property type="protein sequence ID" value="WNR42172.1"/>
    <property type="molecule type" value="Genomic_DNA"/>
</dbReference>
<evidence type="ECO:0000256" key="5">
    <source>
        <dbReference type="ARBA" id="ARBA00022553"/>
    </source>
</evidence>
<accession>A0AA96RKL0</accession>
<comment type="subcellular location">
    <subcellularLocation>
        <location evidence="2">Cell membrane</location>
        <topology evidence="2">Multi-pass membrane protein</topology>
    </subcellularLocation>
</comment>
<dbReference type="CDD" id="cd00075">
    <property type="entry name" value="HATPase"/>
    <property type="match status" value="1"/>
</dbReference>
<name>A0AA96RKL0_9BACL</name>
<keyword evidence="17" id="KW-1185">Reference proteome</keyword>
<dbReference type="EC" id="2.7.13.3" evidence="3"/>
<dbReference type="PANTHER" id="PTHR43065">
    <property type="entry name" value="SENSOR HISTIDINE KINASE"/>
    <property type="match status" value="1"/>
</dbReference>
<dbReference type="Proteomes" id="UP001304650">
    <property type="component" value="Chromosome"/>
</dbReference>
<dbReference type="InterPro" id="IPR005467">
    <property type="entry name" value="His_kinase_dom"/>
</dbReference>
<evidence type="ECO:0000259" key="15">
    <source>
        <dbReference type="PROSITE" id="PS50885"/>
    </source>
</evidence>
<feature type="transmembrane region" description="Helical" evidence="13">
    <location>
        <begin position="171"/>
        <end position="191"/>
    </location>
</feature>
<keyword evidence="13" id="KW-1133">Transmembrane helix</keyword>
<evidence type="ECO:0000256" key="1">
    <source>
        <dbReference type="ARBA" id="ARBA00000085"/>
    </source>
</evidence>
<comment type="catalytic activity">
    <reaction evidence="1">
        <text>ATP + protein L-histidine = ADP + protein N-phospho-L-histidine.</text>
        <dbReference type="EC" id="2.7.13.3"/>
    </reaction>
</comment>
<dbReference type="SUPFAM" id="SSF55874">
    <property type="entry name" value="ATPase domain of HSP90 chaperone/DNA topoisomerase II/histidine kinase"/>
    <property type="match status" value="1"/>
</dbReference>
<dbReference type="InterPro" id="IPR036890">
    <property type="entry name" value="HATPase_C_sf"/>
</dbReference>
<dbReference type="GO" id="GO:0000155">
    <property type="term" value="F:phosphorelay sensor kinase activity"/>
    <property type="evidence" value="ECO:0007669"/>
    <property type="project" value="InterPro"/>
</dbReference>
<keyword evidence="7" id="KW-0547">Nucleotide-binding</keyword>
<dbReference type="RefSeq" id="WP_314795410.1">
    <property type="nucleotide sequence ID" value="NZ_CP130319.1"/>
</dbReference>
<feature type="domain" description="HAMP" evidence="15">
    <location>
        <begin position="193"/>
        <end position="245"/>
    </location>
</feature>
<evidence type="ECO:0000256" key="10">
    <source>
        <dbReference type="ARBA" id="ARBA00023012"/>
    </source>
</evidence>
<keyword evidence="13" id="KW-0812">Transmembrane</keyword>
<dbReference type="PRINTS" id="PR00344">
    <property type="entry name" value="BCTRLSENSOR"/>
</dbReference>
<proteinExistence type="predicted"/>
<dbReference type="GO" id="GO:0005886">
    <property type="term" value="C:plasma membrane"/>
    <property type="evidence" value="ECO:0007669"/>
    <property type="project" value="UniProtKB-SubCell"/>
</dbReference>
<dbReference type="CDD" id="cd06225">
    <property type="entry name" value="HAMP"/>
    <property type="match status" value="1"/>
</dbReference>
<evidence type="ECO:0000259" key="14">
    <source>
        <dbReference type="PROSITE" id="PS50109"/>
    </source>
</evidence>
<dbReference type="InterPro" id="IPR003594">
    <property type="entry name" value="HATPase_dom"/>
</dbReference>
<keyword evidence="10" id="KW-0902">Two-component regulatory system</keyword>
<evidence type="ECO:0000256" key="3">
    <source>
        <dbReference type="ARBA" id="ARBA00012438"/>
    </source>
</evidence>
<evidence type="ECO:0000256" key="6">
    <source>
        <dbReference type="ARBA" id="ARBA00022679"/>
    </source>
</evidence>
<sequence>MPIRQKKLSLQGRIILLVTTVTVGMLSTMMVFDTISLNQSIREAYVSQISGMTIAINGRYEESRSINDVQQIFDYIQYKNSRVLDMKLYDSSGTILAASNRKEIATKLDPWLVMIPKGDQTVVDRVPLAESDKPVVRLTAPLQEDGKVVGAVEVIFDSSEEEQLLERRSRLILIVGISIAIILSTLLWLILRVIVIRPLSRLREAAVIVKQGGDLPKLHFKASPEIAEVSEAFNDMVSNLDERYQELQQALDTLQLTQDQLVQSEKMGALGSLVAGVSHEINTPIGIGVTAISFMDQKTRQFQALYESGKMKKSDLEQFMQISLETNAMVQSNLERASSLVRNFKQISVDQSTEMKRNIPIKEYLDGIIASLKPALKKTRLRLDVACNEHLKLYTYPGALSQIITNLVMNSLNHAYESDEEGNLFIQVFEQPEQILIAYSDDGKGMTEDVLDHIFDPFFTTSRGQGGTGLGMNIVYNLVTQSLNGSIQCSSQLGQGSLFTITIPKEEEADL</sequence>
<evidence type="ECO:0000256" key="9">
    <source>
        <dbReference type="ARBA" id="ARBA00022840"/>
    </source>
</evidence>
<dbReference type="InterPro" id="IPR004358">
    <property type="entry name" value="Sig_transdc_His_kin-like_C"/>
</dbReference>
<evidence type="ECO:0000313" key="16">
    <source>
        <dbReference type="EMBL" id="WNR42172.1"/>
    </source>
</evidence>
<organism evidence="16 17">
    <name type="scientific">Paenibacillus roseopurpureus</name>
    <dbReference type="NCBI Taxonomy" id="2918901"/>
    <lineage>
        <taxon>Bacteria</taxon>
        <taxon>Bacillati</taxon>
        <taxon>Bacillota</taxon>
        <taxon>Bacilli</taxon>
        <taxon>Bacillales</taxon>
        <taxon>Paenibacillaceae</taxon>
        <taxon>Paenibacillus</taxon>
    </lineage>
</organism>
<keyword evidence="4" id="KW-1003">Cell membrane</keyword>
<dbReference type="PROSITE" id="PS50109">
    <property type="entry name" value="HIS_KIN"/>
    <property type="match status" value="1"/>
</dbReference>
<feature type="coiled-coil region" evidence="12">
    <location>
        <begin position="230"/>
        <end position="267"/>
    </location>
</feature>
<keyword evidence="11 13" id="KW-0472">Membrane</keyword>
<dbReference type="SMART" id="SM00387">
    <property type="entry name" value="HATPase_c"/>
    <property type="match status" value="1"/>
</dbReference>
<evidence type="ECO:0000256" key="13">
    <source>
        <dbReference type="SAM" id="Phobius"/>
    </source>
</evidence>
<gene>
    <name evidence="16" type="ORF">MJB10_13595</name>
</gene>